<comment type="catalytic activity">
    <reaction evidence="5 6">
        <text>biotin + L-lysyl-[protein] + ATP = N(6)-biotinyl-L-lysyl-[protein] + AMP + diphosphate + H(+)</text>
        <dbReference type="Rhea" id="RHEA:11756"/>
        <dbReference type="Rhea" id="RHEA-COMP:9752"/>
        <dbReference type="Rhea" id="RHEA-COMP:10505"/>
        <dbReference type="ChEBI" id="CHEBI:15378"/>
        <dbReference type="ChEBI" id="CHEBI:29969"/>
        <dbReference type="ChEBI" id="CHEBI:30616"/>
        <dbReference type="ChEBI" id="CHEBI:33019"/>
        <dbReference type="ChEBI" id="CHEBI:57586"/>
        <dbReference type="ChEBI" id="CHEBI:83144"/>
        <dbReference type="ChEBI" id="CHEBI:456215"/>
        <dbReference type="EC" id="6.3.4.15"/>
    </reaction>
</comment>
<dbReference type="CDD" id="cd16442">
    <property type="entry name" value="BPL"/>
    <property type="match status" value="1"/>
</dbReference>
<dbReference type="EMBL" id="JAWDIO010000002">
    <property type="protein sequence ID" value="MDU0353077.1"/>
    <property type="molecule type" value="Genomic_DNA"/>
</dbReference>
<proteinExistence type="inferred from homology"/>
<dbReference type="RefSeq" id="WP_316024772.1">
    <property type="nucleotide sequence ID" value="NZ_JAWDIO010000002.1"/>
</dbReference>
<protein>
    <recommendedName>
        <fullName evidence="6">Bifunctional ligase/repressor BirA</fullName>
    </recommendedName>
    <alternativeName>
        <fullName evidence="6">Biotin operon repressor</fullName>
    </alternativeName>
    <alternativeName>
        <fullName evidence="6">Biotin--[acetyl-CoA-carboxylase] ligase</fullName>
        <ecNumber evidence="6">6.3.4.15</ecNumber>
    </alternativeName>
    <alternativeName>
        <fullName evidence="6">Biotin--protein ligase</fullName>
    </alternativeName>
    <alternativeName>
        <fullName evidence="6">Biotin-[acetyl-CoA carboxylase] synthetase</fullName>
    </alternativeName>
</protein>
<dbReference type="Proteomes" id="UP001247805">
    <property type="component" value="Unassembled WGS sequence"/>
</dbReference>
<dbReference type="SUPFAM" id="SSF46785">
    <property type="entry name" value="Winged helix' DNA-binding domain"/>
    <property type="match status" value="1"/>
</dbReference>
<dbReference type="PANTHER" id="PTHR12835:SF5">
    <property type="entry name" value="BIOTIN--PROTEIN LIGASE"/>
    <property type="match status" value="1"/>
</dbReference>
<dbReference type="SUPFAM" id="SSF55681">
    <property type="entry name" value="Class II aaRS and biotin synthetases"/>
    <property type="match status" value="1"/>
</dbReference>
<keyword evidence="9" id="KW-1185">Reference proteome</keyword>
<feature type="binding site" evidence="6">
    <location>
        <begin position="94"/>
        <end position="96"/>
    </location>
    <ligand>
        <name>biotin</name>
        <dbReference type="ChEBI" id="CHEBI:57586"/>
    </ligand>
</feature>
<feature type="binding site" evidence="6">
    <location>
        <position position="117"/>
    </location>
    <ligand>
        <name>biotin</name>
        <dbReference type="ChEBI" id="CHEBI:57586"/>
    </ligand>
</feature>
<dbReference type="InterPro" id="IPR004143">
    <property type="entry name" value="BPL_LPL_catalytic"/>
</dbReference>
<evidence type="ECO:0000256" key="1">
    <source>
        <dbReference type="ARBA" id="ARBA00022598"/>
    </source>
</evidence>
<dbReference type="PANTHER" id="PTHR12835">
    <property type="entry name" value="BIOTIN PROTEIN LIGASE"/>
    <property type="match status" value="1"/>
</dbReference>
<gene>
    <name evidence="6 8" type="primary">birA</name>
    <name evidence="8" type="ORF">RS130_03260</name>
</gene>
<comment type="similarity">
    <text evidence="6">Belongs to the biotin--protein ligase family.</text>
</comment>
<dbReference type="SUPFAM" id="SSF50037">
    <property type="entry name" value="C-terminal domain of transcriptional repressors"/>
    <property type="match status" value="1"/>
</dbReference>
<evidence type="ECO:0000259" key="7">
    <source>
        <dbReference type="PROSITE" id="PS51733"/>
    </source>
</evidence>
<evidence type="ECO:0000256" key="6">
    <source>
        <dbReference type="HAMAP-Rule" id="MF_00978"/>
    </source>
</evidence>
<dbReference type="PROSITE" id="PS51733">
    <property type="entry name" value="BPL_LPL_CATALYTIC"/>
    <property type="match status" value="1"/>
</dbReference>
<keyword evidence="6" id="KW-0238">DNA-binding</keyword>
<dbReference type="InterPro" id="IPR036390">
    <property type="entry name" value="WH_DNA-bd_sf"/>
</dbReference>
<evidence type="ECO:0000256" key="5">
    <source>
        <dbReference type="ARBA" id="ARBA00047846"/>
    </source>
</evidence>
<dbReference type="CDD" id="cd00090">
    <property type="entry name" value="HTH_ARSR"/>
    <property type="match status" value="1"/>
</dbReference>
<dbReference type="InterPro" id="IPR008988">
    <property type="entry name" value="Transcriptional_repressor_C"/>
</dbReference>
<evidence type="ECO:0000313" key="8">
    <source>
        <dbReference type="EMBL" id="MDU0353077.1"/>
    </source>
</evidence>
<dbReference type="InterPro" id="IPR045864">
    <property type="entry name" value="aa-tRNA-synth_II/BPL/LPL"/>
</dbReference>
<keyword evidence="6" id="KW-0678">Repressor</keyword>
<dbReference type="Pfam" id="PF02237">
    <property type="entry name" value="BPL_C"/>
    <property type="match status" value="1"/>
</dbReference>
<evidence type="ECO:0000256" key="3">
    <source>
        <dbReference type="ARBA" id="ARBA00022840"/>
    </source>
</evidence>
<keyword evidence="6" id="KW-0805">Transcription regulation</keyword>
<name>A0ABU3SSX7_9ALTE</name>
<dbReference type="InterPro" id="IPR013196">
    <property type="entry name" value="HTH_11"/>
</dbReference>
<dbReference type="Pfam" id="PF03099">
    <property type="entry name" value="BPL_LplA_LipB"/>
    <property type="match status" value="1"/>
</dbReference>
<feature type="binding site" evidence="6">
    <location>
        <begin position="121"/>
        <end position="123"/>
    </location>
    <ligand>
        <name>biotin</name>
        <dbReference type="ChEBI" id="CHEBI:57586"/>
    </ligand>
</feature>
<dbReference type="InterPro" id="IPR003142">
    <property type="entry name" value="BPL_C"/>
</dbReference>
<evidence type="ECO:0000256" key="4">
    <source>
        <dbReference type="ARBA" id="ARBA00023267"/>
    </source>
</evidence>
<dbReference type="InterPro" id="IPR030855">
    <property type="entry name" value="Bifunct_BirA"/>
</dbReference>
<dbReference type="InterPro" id="IPR036388">
    <property type="entry name" value="WH-like_DNA-bd_sf"/>
</dbReference>
<keyword evidence="1 6" id="KW-0436">Ligase</keyword>
<feature type="domain" description="BPL/LPL catalytic" evidence="7">
    <location>
        <begin position="81"/>
        <end position="259"/>
    </location>
</feature>
<dbReference type="GO" id="GO:0004077">
    <property type="term" value="F:biotin--[biotin carboxyl-carrier protein] ligase activity"/>
    <property type="evidence" value="ECO:0007669"/>
    <property type="project" value="UniProtKB-EC"/>
</dbReference>
<sequence>MKNNLGHIRSSLLATLADGKFHSGEALGESLGISRSAISNHVKTLADLGLDIYSVTGKGYRLAQPLSMLEPVVISKHLSCMNIANVEVLNVIDSTNQYIKNKSGDLVNGHVCLAEAQTAGRGRHGREWVSPYGASLYLSMHWHFTGGYTVLAGLSLAIGVAVANTLKLCGIDDARLKWPNDIYAQGKKLAGVLIEVEGQIGSGCDCVIGIGLNVALPNNVKNIDQPWIDLMQISETPIDRNQLAGYLIDELHASLLLFEQDGLKPFVEQWKQLDVYANRAIRLIMGQKTIEGIGRGIDTNGALLLETQSGLQSFHGGEISVRAK</sequence>
<keyword evidence="3 6" id="KW-0067">ATP-binding</keyword>
<dbReference type="InterPro" id="IPR011991">
    <property type="entry name" value="ArsR-like_HTH"/>
</dbReference>
<reference evidence="8 9" key="1">
    <citation type="submission" date="2023-10" db="EMBL/GenBank/DDBJ databases">
        <title>Glaciecola aquimarina strain GGW-M5 nov., isolated from a coastal seawater.</title>
        <authorList>
            <person name="Bayburt H."/>
            <person name="Kim J.M."/>
            <person name="Choi B.J."/>
            <person name="Jeon C.O."/>
        </authorList>
    </citation>
    <scope>NUCLEOTIDE SEQUENCE [LARGE SCALE GENOMIC DNA]</scope>
    <source>
        <strain evidence="8 9">KCTC 32108</strain>
    </source>
</reference>
<dbReference type="Gene3D" id="1.10.10.10">
    <property type="entry name" value="Winged helix-like DNA-binding domain superfamily/Winged helix DNA-binding domain"/>
    <property type="match status" value="1"/>
</dbReference>
<organism evidence="8 9">
    <name type="scientific">Paraglaciecola aquimarina</name>
    <dbReference type="NCBI Taxonomy" id="1235557"/>
    <lineage>
        <taxon>Bacteria</taxon>
        <taxon>Pseudomonadati</taxon>
        <taxon>Pseudomonadota</taxon>
        <taxon>Gammaproteobacteria</taxon>
        <taxon>Alteromonadales</taxon>
        <taxon>Alteromonadaceae</taxon>
        <taxon>Paraglaciecola</taxon>
    </lineage>
</organism>
<dbReference type="NCBIfam" id="TIGR00121">
    <property type="entry name" value="birA_ligase"/>
    <property type="match status" value="1"/>
</dbReference>
<comment type="function">
    <text evidence="6">Acts both as a biotin--[acetyl-CoA-carboxylase] ligase and a biotin-operon repressor. In the presence of ATP, BirA activates biotin to form the BirA-biotinyl-5'-adenylate (BirA-bio-5'-AMP or holoBirA) complex. HoloBirA can either transfer the biotinyl moiety to the biotin carboxyl carrier protein (BCCP) subunit of acetyl-CoA carboxylase, or bind to the biotin operator site and inhibit transcription of the operon.</text>
</comment>
<keyword evidence="6" id="KW-0804">Transcription</keyword>
<comment type="caution">
    <text evidence="8">The sequence shown here is derived from an EMBL/GenBank/DDBJ whole genome shotgun (WGS) entry which is preliminary data.</text>
</comment>
<dbReference type="InterPro" id="IPR004408">
    <property type="entry name" value="Biotin_CoA_COase_ligase"/>
</dbReference>
<keyword evidence="2 6" id="KW-0547">Nucleotide-binding</keyword>
<accession>A0ABU3SSX7</accession>
<dbReference type="HAMAP" id="MF_00978">
    <property type="entry name" value="Bifunct_BirA"/>
    <property type="match status" value="1"/>
</dbReference>
<evidence type="ECO:0000313" key="9">
    <source>
        <dbReference type="Proteomes" id="UP001247805"/>
    </source>
</evidence>
<dbReference type="NCBIfam" id="NF008847">
    <property type="entry name" value="PRK11886.1-2"/>
    <property type="match status" value="1"/>
</dbReference>
<dbReference type="Gene3D" id="3.30.930.10">
    <property type="entry name" value="Bira Bifunctional Protein, Domain 2"/>
    <property type="match status" value="1"/>
</dbReference>
<dbReference type="Gene3D" id="2.30.30.100">
    <property type="match status" value="1"/>
</dbReference>
<dbReference type="EC" id="6.3.4.15" evidence="6"/>
<feature type="DNA-binding region" description="H-T-H motif" evidence="6">
    <location>
        <begin position="24"/>
        <end position="43"/>
    </location>
</feature>
<evidence type="ECO:0000256" key="2">
    <source>
        <dbReference type="ARBA" id="ARBA00022741"/>
    </source>
</evidence>
<feature type="binding site" evidence="6">
    <location>
        <position position="188"/>
    </location>
    <ligand>
        <name>biotin</name>
        <dbReference type="ChEBI" id="CHEBI:57586"/>
    </ligand>
</feature>
<keyword evidence="4 6" id="KW-0092">Biotin</keyword>
<dbReference type="Pfam" id="PF08279">
    <property type="entry name" value="HTH_11"/>
    <property type="match status" value="1"/>
</dbReference>